<comment type="caution">
    <text evidence="1">The sequence shown here is derived from an EMBL/GenBank/DDBJ whole genome shotgun (WGS) entry which is preliminary data.</text>
</comment>
<evidence type="ECO:0000313" key="1">
    <source>
        <dbReference type="EMBL" id="GMA33985.1"/>
    </source>
</evidence>
<dbReference type="Proteomes" id="UP001157125">
    <property type="component" value="Unassembled WGS sequence"/>
</dbReference>
<keyword evidence="2" id="KW-1185">Reference proteome</keyword>
<dbReference type="EMBL" id="BSUN01000001">
    <property type="protein sequence ID" value="GMA33985.1"/>
    <property type="molecule type" value="Genomic_DNA"/>
</dbReference>
<protein>
    <submittedName>
        <fullName evidence="1">Uncharacterized protein</fullName>
    </submittedName>
</protein>
<accession>A0ABQ6I882</accession>
<gene>
    <name evidence="1" type="ORF">GCM10025876_01890</name>
</gene>
<sequence length="49" mass="5823">MLFNVKVVERDEYDAHMQELRDKGYEGELGLEYSRDQVVEFTTEHGETE</sequence>
<proteinExistence type="predicted"/>
<organism evidence="1 2">
    <name type="scientific">Demequina litorisediminis</name>
    <dbReference type="NCBI Taxonomy" id="1849022"/>
    <lineage>
        <taxon>Bacteria</taxon>
        <taxon>Bacillati</taxon>
        <taxon>Actinomycetota</taxon>
        <taxon>Actinomycetes</taxon>
        <taxon>Micrococcales</taxon>
        <taxon>Demequinaceae</taxon>
        <taxon>Demequina</taxon>
    </lineage>
</organism>
<evidence type="ECO:0000313" key="2">
    <source>
        <dbReference type="Proteomes" id="UP001157125"/>
    </source>
</evidence>
<name>A0ABQ6I882_9MICO</name>
<reference evidence="2" key="1">
    <citation type="journal article" date="2019" name="Int. J. Syst. Evol. Microbiol.">
        <title>The Global Catalogue of Microorganisms (GCM) 10K type strain sequencing project: providing services to taxonomists for standard genome sequencing and annotation.</title>
        <authorList>
            <consortium name="The Broad Institute Genomics Platform"/>
            <consortium name="The Broad Institute Genome Sequencing Center for Infectious Disease"/>
            <person name="Wu L."/>
            <person name="Ma J."/>
        </authorList>
    </citation>
    <scope>NUCLEOTIDE SEQUENCE [LARGE SCALE GENOMIC DNA]</scope>
    <source>
        <strain evidence="2">NBRC 112299</strain>
    </source>
</reference>